<dbReference type="PANTHER" id="PTHR42924">
    <property type="entry name" value="EXONUCLEASE"/>
    <property type="match status" value="1"/>
</dbReference>
<sequence>MRIDLHVHSCFSKDSNAEIDSILEFAKKNGLDGVAICDHDTREGGLACARRARELGSDIIVIPGIEVTSSKGHILVLDPDGDIESGMTPEKTIERARELGGVVIIPHPFKITSHGIGYVEGLDADAVEVLNSRCVTGGANNKAKRVAKELGFPQVGGSDSHEAKMVGCSYTEVDALDRTAESVLRAIREGNVTFGGRRTPASYVIKQMIVGKIKKAKLALGIRTG</sequence>
<name>A0A099T5M1_METMT</name>
<accession>A0A099T5M1</accession>
<dbReference type="InterPro" id="IPR003141">
    <property type="entry name" value="Pol/His_phosphatase_N"/>
</dbReference>
<dbReference type="InterPro" id="IPR016195">
    <property type="entry name" value="Pol/histidinol_Pase-like"/>
</dbReference>
<comment type="caution">
    <text evidence="2">The sequence shown here is derived from an EMBL/GenBank/DDBJ whole genome shotgun (WGS) entry which is preliminary data.</text>
</comment>
<dbReference type="SUPFAM" id="SSF89550">
    <property type="entry name" value="PHP domain-like"/>
    <property type="match status" value="1"/>
</dbReference>
<dbReference type="AlphaFoldDB" id="A0A099T5M1"/>
<keyword evidence="3" id="KW-1185">Reference proteome</keyword>
<dbReference type="NCBIfam" id="NF038032">
    <property type="entry name" value="CehA_McbA_metalo"/>
    <property type="match status" value="1"/>
</dbReference>
<evidence type="ECO:0000313" key="2">
    <source>
        <dbReference type="EMBL" id="KGK99491.1"/>
    </source>
</evidence>
<dbReference type="GO" id="GO:0035312">
    <property type="term" value="F:5'-3' DNA exonuclease activity"/>
    <property type="evidence" value="ECO:0007669"/>
    <property type="project" value="TreeGrafter"/>
</dbReference>
<feature type="domain" description="Polymerase/histidinol phosphatase N-terminal" evidence="1">
    <location>
        <begin position="3"/>
        <end position="71"/>
    </location>
</feature>
<proteinExistence type="predicted"/>
<reference evidence="2 3" key="1">
    <citation type="submission" date="2014-09" db="EMBL/GenBank/DDBJ databases">
        <title>Draft genome sequence of an obligately methylotrophic methanogen, Methanococcoides methylutens, isolated from marine sediment.</title>
        <authorList>
            <person name="Guan Y."/>
            <person name="Ngugi D.K."/>
            <person name="Blom J."/>
            <person name="Ali S."/>
            <person name="Ferry J.G."/>
            <person name="Stingl U."/>
        </authorList>
    </citation>
    <scope>NUCLEOTIDE SEQUENCE [LARGE SCALE GENOMIC DNA]</scope>
    <source>
        <strain evidence="2 3">DSM 2657</strain>
    </source>
</reference>
<evidence type="ECO:0000313" key="3">
    <source>
        <dbReference type="Proteomes" id="UP000029859"/>
    </source>
</evidence>
<dbReference type="OrthoDB" id="50465at2157"/>
<dbReference type="Proteomes" id="UP000029859">
    <property type="component" value="Unassembled WGS sequence"/>
</dbReference>
<dbReference type="Pfam" id="PF02811">
    <property type="entry name" value="PHP"/>
    <property type="match status" value="1"/>
</dbReference>
<dbReference type="RefSeq" id="WP_048193226.1">
    <property type="nucleotide sequence ID" value="NZ_CAAGSM010000007.1"/>
</dbReference>
<dbReference type="CDD" id="cd07432">
    <property type="entry name" value="PHP_HisPPase"/>
    <property type="match status" value="1"/>
</dbReference>
<dbReference type="Pfam" id="PF13263">
    <property type="entry name" value="PHP_C"/>
    <property type="match status" value="1"/>
</dbReference>
<organism evidence="2 3">
    <name type="scientific">Methanococcoides methylutens</name>
    <dbReference type="NCBI Taxonomy" id="2226"/>
    <lineage>
        <taxon>Archaea</taxon>
        <taxon>Methanobacteriati</taxon>
        <taxon>Methanobacteriota</taxon>
        <taxon>Stenosarchaea group</taxon>
        <taxon>Methanomicrobia</taxon>
        <taxon>Methanosarcinales</taxon>
        <taxon>Methanosarcinaceae</taxon>
        <taxon>Methanococcoides</taxon>
    </lineage>
</organism>
<dbReference type="Gene3D" id="3.20.20.140">
    <property type="entry name" value="Metal-dependent hydrolases"/>
    <property type="match status" value="1"/>
</dbReference>
<evidence type="ECO:0000259" key="1">
    <source>
        <dbReference type="SMART" id="SM00481"/>
    </source>
</evidence>
<dbReference type="PANTHER" id="PTHR42924:SF3">
    <property type="entry name" value="POLYMERASE_HISTIDINOL PHOSPHATASE N-TERMINAL DOMAIN-CONTAINING PROTEIN"/>
    <property type="match status" value="1"/>
</dbReference>
<dbReference type="EMBL" id="JRHO01000005">
    <property type="protein sequence ID" value="KGK99491.1"/>
    <property type="molecule type" value="Genomic_DNA"/>
</dbReference>
<dbReference type="GO" id="GO:0004534">
    <property type="term" value="F:5'-3' RNA exonuclease activity"/>
    <property type="evidence" value="ECO:0007669"/>
    <property type="project" value="TreeGrafter"/>
</dbReference>
<gene>
    <name evidence="2" type="ORF">LI82_01685</name>
</gene>
<protein>
    <submittedName>
        <fullName evidence="2">Histidinol phosphatase</fullName>
    </submittedName>
</protein>
<dbReference type="InterPro" id="IPR052018">
    <property type="entry name" value="PHP_domain"/>
</dbReference>
<dbReference type="SMART" id="SM00481">
    <property type="entry name" value="POLIIIAc"/>
    <property type="match status" value="1"/>
</dbReference>
<dbReference type="InterPro" id="IPR004013">
    <property type="entry name" value="PHP_dom"/>
</dbReference>